<evidence type="ECO:0000256" key="3">
    <source>
        <dbReference type="ARBA" id="ARBA00022729"/>
    </source>
</evidence>
<organism evidence="5 6">
    <name type="scientific">Modestobacter versicolor</name>
    <dbReference type="NCBI Taxonomy" id="429133"/>
    <lineage>
        <taxon>Bacteria</taxon>
        <taxon>Bacillati</taxon>
        <taxon>Actinomycetota</taxon>
        <taxon>Actinomycetes</taxon>
        <taxon>Geodermatophilales</taxon>
        <taxon>Geodermatophilaceae</taxon>
        <taxon>Modestobacter</taxon>
    </lineage>
</organism>
<comment type="subcellular location">
    <subcellularLocation>
        <location evidence="1">Periplasm</location>
    </subcellularLocation>
</comment>
<evidence type="ECO:0000256" key="1">
    <source>
        <dbReference type="ARBA" id="ARBA00004418"/>
    </source>
</evidence>
<evidence type="ECO:0008006" key="7">
    <source>
        <dbReference type="Google" id="ProtNLM"/>
    </source>
</evidence>
<proteinExistence type="predicted"/>
<keyword evidence="3" id="KW-0732">Signal</keyword>
<dbReference type="GO" id="GO:0030976">
    <property type="term" value="F:thiamine pyrophosphate binding"/>
    <property type="evidence" value="ECO:0007669"/>
    <property type="project" value="TreeGrafter"/>
</dbReference>
<dbReference type="SUPFAM" id="SSF53850">
    <property type="entry name" value="Periplasmic binding protein-like II"/>
    <property type="match status" value="1"/>
</dbReference>
<protein>
    <recommendedName>
        <fullName evidence="7">ABC transporter substrate-binding protein</fullName>
    </recommendedName>
</protein>
<dbReference type="InterPro" id="IPR006059">
    <property type="entry name" value="SBP"/>
</dbReference>
<dbReference type="AlphaFoldDB" id="A0A323VFH8"/>
<reference evidence="5 6" key="1">
    <citation type="submission" date="2018-06" db="EMBL/GenBank/DDBJ databases">
        <title>Draft genome sequence of Modestobacter versicolor CP153-2.</title>
        <authorList>
            <person name="Gundlapally S.R."/>
        </authorList>
    </citation>
    <scope>NUCLEOTIDE SEQUENCE [LARGE SCALE GENOMIC DNA]</scope>
    <source>
        <strain evidence="5 6">CP153-2</strain>
    </source>
</reference>
<dbReference type="EMBL" id="QKNV01000016">
    <property type="protein sequence ID" value="PZA22910.1"/>
    <property type="molecule type" value="Genomic_DNA"/>
</dbReference>
<dbReference type="PANTHER" id="PTHR30006:SF3">
    <property type="entry name" value="THIAMINE-BINDING PERIPLASMIC PROTEIN"/>
    <property type="match status" value="1"/>
</dbReference>
<comment type="caution">
    <text evidence="5">The sequence shown here is derived from an EMBL/GenBank/DDBJ whole genome shotgun (WGS) entry which is preliminary data.</text>
</comment>
<name>A0A323VFH8_9ACTN</name>
<keyword evidence="6" id="KW-1185">Reference proteome</keyword>
<evidence type="ECO:0000256" key="4">
    <source>
        <dbReference type="ARBA" id="ARBA00022764"/>
    </source>
</evidence>
<dbReference type="GO" id="GO:0030975">
    <property type="term" value="F:thiamine binding"/>
    <property type="evidence" value="ECO:0007669"/>
    <property type="project" value="TreeGrafter"/>
</dbReference>
<dbReference type="GO" id="GO:0030288">
    <property type="term" value="C:outer membrane-bounded periplasmic space"/>
    <property type="evidence" value="ECO:0007669"/>
    <property type="project" value="TreeGrafter"/>
</dbReference>
<dbReference type="GO" id="GO:0015888">
    <property type="term" value="P:thiamine transport"/>
    <property type="evidence" value="ECO:0007669"/>
    <property type="project" value="TreeGrafter"/>
</dbReference>
<keyword evidence="2" id="KW-0813">Transport</keyword>
<dbReference type="Gene3D" id="3.40.190.10">
    <property type="entry name" value="Periplasmic binding protein-like II"/>
    <property type="match status" value="2"/>
</dbReference>
<evidence type="ECO:0000313" key="6">
    <source>
        <dbReference type="Proteomes" id="UP000247602"/>
    </source>
</evidence>
<evidence type="ECO:0000256" key="2">
    <source>
        <dbReference type="ARBA" id="ARBA00022448"/>
    </source>
</evidence>
<dbReference type="Proteomes" id="UP000247602">
    <property type="component" value="Unassembled WGS sequence"/>
</dbReference>
<dbReference type="PANTHER" id="PTHR30006">
    <property type="entry name" value="THIAMINE-BINDING PERIPLASMIC PROTEIN-RELATED"/>
    <property type="match status" value="1"/>
</dbReference>
<keyword evidence="4" id="KW-0574">Periplasm</keyword>
<dbReference type="Pfam" id="PF13416">
    <property type="entry name" value="SBP_bac_8"/>
    <property type="match status" value="1"/>
</dbReference>
<gene>
    <name evidence="5" type="ORF">DMO24_02505</name>
</gene>
<evidence type="ECO:0000313" key="5">
    <source>
        <dbReference type="EMBL" id="PZA22910.1"/>
    </source>
</evidence>
<accession>A0A323VFH8</accession>
<dbReference type="OrthoDB" id="9815444at2"/>
<sequence>MPNIWSGALGPATQREVTTVPRSKRAFGALGAIVLTASLAACGSDDDGGGDAAATGSAGGSSAADEAQLTFVGYGGDGQDAMIKDWQEPYTAENSGVTFVNTSPPDVAQVKAQVEAGAVSWDVVAVAPAAAQQNCGTLFEEIDYSGVPEADLVEQAVGECYVGGFINSTPLAYRTDAFPDPSKAPKTVADFFDTEEFPGQRGFVTNVQNGILEYPLLADGVAPDELYPLDVDRALEKLDSIRDDTTFAPNVGALQQAVGSGQVDMFFLPDSRLVPLLDQGTDITVVWDQTVTTLSAFAVPKGAPNAAAAGRFVSSLTSPTASAAISEDLGTAPVNTSAEPQLSENQKAVEVYGPVNEGETVMQDVDWYADNYNDVTAQLTNWLAG</sequence>